<sequence>MLQFKPGSDGFAPVDNASEPLIASLFVPRIDKLVNIDGNLIIHSVLATKKARASSAAEVKRAGEETSLVLVKSAGLPCPIPRVRRNYVRQSQPNKDVSRHQWALSSGPANDFKPSTSYKSDGKLQE</sequence>
<organism evidence="2 3">
    <name type="scientific">Nepenthes gracilis</name>
    <name type="common">Slender pitcher plant</name>
    <dbReference type="NCBI Taxonomy" id="150966"/>
    <lineage>
        <taxon>Eukaryota</taxon>
        <taxon>Viridiplantae</taxon>
        <taxon>Streptophyta</taxon>
        <taxon>Embryophyta</taxon>
        <taxon>Tracheophyta</taxon>
        <taxon>Spermatophyta</taxon>
        <taxon>Magnoliopsida</taxon>
        <taxon>eudicotyledons</taxon>
        <taxon>Gunneridae</taxon>
        <taxon>Pentapetalae</taxon>
        <taxon>Caryophyllales</taxon>
        <taxon>Nepenthaceae</taxon>
        <taxon>Nepenthes</taxon>
    </lineage>
</organism>
<dbReference type="Proteomes" id="UP001279734">
    <property type="component" value="Unassembled WGS sequence"/>
</dbReference>
<evidence type="ECO:0000313" key="3">
    <source>
        <dbReference type="Proteomes" id="UP001279734"/>
    </source>
</evidence>
<name>A0AAD3SHV5_NEPGR</name>
<dbReference type="EMBL" id="BSYO01000011">
    <property type="protein sequence ID" value="GMH11583.1"/>
    <property type="molecule type" value="Genomic_DNA"/>
</dbReference>
<comment type="caution">
    <text evidence="2">The sequence shown here is derived from an EMBL/GenBank/DDBJ whole genome shotgun (WGS) entry which is preliminary data.</text>
</comment>
<evidence type="ECO:0000313" key="2">
    <source>
        <dbReference type="EMBL" id="GMH11583.1"/>
    </source>
</evidence>
<reference evidence="2" key="1">
    <citation type="submission" date="2023-05" db="EMBL/GenBank/DDBJ databases">
        <title>Nepenthes gracilis genome sequencing.</title>
        <authorList>
            <person name="Fukushima K."/>
        </authorList>
    </citation>
    <scope>NUCLEOTIDE SEQUENCE</scope>
    <source>
        <strain evidence="2">SING2019-196</strain>
    </source>
</reference>
<feature type="compositionally biased region" description="Polar residues" evidence="1">
    <location>
        <begin position="103"/>
        <end position="119"/>
    </location>
</feature>
<gene>
    <name evidence="2" type="ORF">Nepgr_013424</name>
</gene>
<evidence type="ECO:0000256" key="1">
    <source>
        <dbReference type="SAM" id="MobiDB-lite"/>
    </source>
</evidence>
<feature type="region of interest" description="Disordered" evidence="1">
    <location>
        <begin position="87"/>
        <end position="126"/>
    </location>
</feature>
<dbReference type="PANTHER" id="PTHR37616:SF1">
    <property type="entry name" value="BZIP TRANSCRIPTION FACTOR"/>
    <property type="match status" value="1"/>
</dbReference>
<dbReference type="PANTHER" id="PTHR37616">
    <property type="entry name" value="BZIP TRANSCRIPTION FACTOR 60-LIKE"/>
    <property type="match status" value="1"/>
</dbReference>
<dbReference type="AlphaFoldDB" id="A0AAD3SHV5"/>
<protein>
    <submittedName>
        <fullName evidence="2">Uncharacterized protein</fullName>
    </submittedName>
</protein>
<keyword evidence="3" id="KW-1185">Reference proteome</keyword>
<accession>A0AAD3SHV5</accession>
<proteinExistence type="predicted"/>